<feature type="region of interest" description="Disordered" evidence="2">
    <location>
        <begin position="1832"/>
        <end position="1851"/>
    </location>
</feature>
<dbReference type="KEGG" id="gtt:GUITHDRAFT_117635"/>
<feature type="region of interest" description="Disordered" evidence="2">
    <location>
        <begin position="1526"/>
        <end position="1548"/>
    </location>
</feature>
<feature type="coiled-coil region" evidence="1">
    <location>
        <begin position="889"/>
        <end position="958"/>
    </location>
</feature>
<keyword evidence="1" id="KW-0175">Coiled coil</keyword>
<feature type="coiled-coil region" evidence="1">
    <location>
        <begin position="1625"/>
        <end position="1659"/>
    </location>
</feature>
<organism evidence="3">
    <name type="scientific">Guillardia theta (strain CCMP2712)</name>
    <name type="common">Cryptophyte</name>
    <dbReference type="NCBI Taxonomy" id="905079"/>
    <lineage>
        <taxon>Eukaryota</taxon>
        <taxon>Cryptophyceae</taxon>
        <taxon>Pyrenomonadales</taxon>
        <taxon>Geminigeraceae</taxon>
        <taxon>Guillardia</taxon>
    </lineage>
</organism>
<dbReference type="eggNOG" id="ENOG502RMR9">
    <property type="taxonomic scope" value="Eukaryota"/>
</dbReference>
<evidence type="ECO:0000313" key="5">
    <source>
        <dbReference type="Proteomes" id="UP000011087"/>
    </source>
</evidence>
<accession>L1IJZ9</accession>
<feature type="coiled-coil region" evidence="1">
    <location>
        <begin position="1490"/>
        <end position="1517"/>
    </location>
</feature>
<dbReference type="OrthoDB" id="414863at2759"/>
<dbReference type="HOGENOM" id="CLU_243551_0_0_1"/>
<evidence type="ECO:0000256" key="2">
    <source>
        <dbReference type="SAM" id="MobiDB-lite"/>
    </source>
</evidence>
<dbReference type="EMBL" id="JH993078">
    <property type="protein sequence ID" value="EKX36130.1"/>
    <property type="molecule type" value="Genomic_DNA"/>
</dbReference>
<proteinExistence type="predicted"/>
<feature type="coiled-coil region" evidence="1">
    <location>
        <begin position="1306"/>
        <end position="1333"/>
    </location>
</feature>
<feature type="coiled-coil region" evidence="1">
    <location>
        <begin position="1704"/>
        <end position="1734"/>
    </location>
</feature>
<sequence length="1887" mass="216616">MQSSDETQKLLEEQASQPEEKRQLCTASDSCASSVRMGLIICTLMMITVQFTLLQFGESIALISAAQVALALHEPPRTVVSITTFSERIFHMAPCLDSVFSQSQKPDRVIITIPKTYRKKEKTICTLSDCDINVADYNESIESVLSWFKNYSTASFNETKHDVFESPEITVQFLDKDWGPGTKVLGALLLEHDPETVIITFDDDIAYNRNTVEWLATRIDREGMALSFGCEMWNNHHSNFKAFTTYSLYNTFATTPRVCNGWLVGWTAVAHRVRNFGEDVWTYLDTLPRGCFYNDDIWLSGYVARRGILKVLSTIKDTRQRYAFPCAREFFGKRMERWAVLNAEVERALDPRAEGGKIPEGVDVGEMMEEWLTRTDPTEKSTAQVILSRMHVQGCVLARMAHLVLEVDERRMQDVVPGCKELEISEEPVDSMGWRELSGALDNVQLNWTRVSCLPGARDLCWKLLARFGFFAAYGFYESDVIGVDVVHDREVLQHEGKEGHRLSDLAKVQALDAFFCLFRYLWLLARETPVPASVPGSDGLSLQRFHFEAATDTYHGATMHDDVHCGAILQYMHRFSGLYHSVSQAVYFHKPTYQRRRAPMSLADFEEEGRTALDWIPVLQQLYPELPLYHEAVDFRRILEEKWCWLHAPGRVWLLRGDGDSGGYKRFWRGGCQGMSGRAKEVRVPLISAEFDGAGDLQEEVRSIRESVNELKKVAWKIKHGFIRFEGREAAKFYEYVAKNHDEIHEMVTKQIKQHADDLQRMIDEKYNSLKPYAESKTEARSRVDIDDAALEEKILGLLEVVIEKKIEPQSVAIKQNETKMELTDKRMKNINDAVEEMKHKQARYDAEDRSYRERTDRFEHQIKDVRDNLLQKLNSIFVAEHKVEDLVNKYKDTREDITRRIEAIESKDQGVLQDVDTMKQAAKQCADHIDVFTNAYEEIKNSVNDMESKVTDFQRRVLESDQRVNSFQREVKIEMTGMRQVLDQHRSSLELNIERVREDVTKFNDIIGKQSSVMEDLEKELQSLEDKVKGLQSKPQNVQRGSVDAAKMLSEVAGIQKKLEVYIDEKLQDVEAIHAIDKGELDGLKAEYMKLYKNIQEVSQECKKDYKSTLQHNDNNNSAMRTEFETKYTKLSFQIKGLEDQLTRNVPQNTAEGKATDATPGIPFTNFSSIQRDLRGLIARVDDFDGELKTIRVTHRKDFERVKQDLVTEMDLRGKEQRGNLQIFCHDIVEDAFERIYTPYIDNVVRKVDLKVEDLKSNVLDIVEHVEELRNEVNHRGRVPIPPTTGHGSGEIEEDIQYDGKDESKNMQDEIERLQKKVSDHTKQIREITYNTKQSELQWDDRFLSLQKDTIGLSTNMKNMDLELDRLGEFRRKQTDSNKEVSTWKITMDESMQSFKNELARIEKNVNDIWESVPDHYNPQDNGMSEEASDWAKRKKEMEEYIAKLKQTMQLMRGTYQTCTETTDMQLQKMQKDVNDNIVLVEHQRHAVEELTIAMQKMNGVMETLQSEIKEMNEQRTAAIPSQINRGSNKDGQRSDVTGGWDGSEKGKVGKLVTRMEDIEQRIRDFDVSMSKVRESITEYLEMSGVLATDIGRLQKGIEDVDMKQEKLMQQQHEKDTGIFTSIEALKNESGSLKLRVDGLEQKIEGVKKEHSAITRNQPDLDAWKGTMLGEARTEAERVCQEKTTGMEARMETFQKTVVAVSELAESQNEFVERALRQATELEASLDAVKEVDARQDEAIKALEGRQGELDVKVDAVSKFPPPAPVVPDDSALNAFKDEITKEFDNLGTRINNVQHIAKSALDMVQEKDTKLNTLEEEVMDLVGKVTALEARSPTASPRSSDRSEKGHAVAEEYNEALAPRLRALQADLEKASRIFWQYEHGFIR</sequence>
<dbReference type="GeneID" id="17292889"/>
<reference evidence="4" key="3">
    <citation type="submission" date="2016-03" db="UniProtKB">
        <authorList>
            <consortium name="EnsemblProtists"/>
        </authorList>
    </citation>
    <scope>IDENTIFICATION</scope>
</reference>
<name>L1IJZ9_GUITC</name>
<feature type="region of interest" description="Disordered" evidence="2">
    <location>
        <begin position="1"/>
        <end position="22"/>
    </location>
</feature>
<dbReference type="EnsemblProtists" id="EKX36130">
    <property type="protein sequence ID" value="EKX36130"/>
    <property type="gene ID" value="GUITHDRAFT_117635"/>
</dbReference>
<protein>
    <submittedName>
        <fullName evidence="3 4">Uncharacterized protein</fullName>
    </submittedName>
</protein>
<feature type="coiled-coil region" evidence="1">
    <location>
        <begin position="822"/>
        <end position="849"/>
    </location>
</feature>
<reference evidence="5" key="2">
    <citation type="submission" date="2012-11" db="EMBL/GenBank/DDBJ databases">
        <authorList>
            <person name="Kuo A."/>
            <person name="Curtis B.A."/>
            <person name="Tanifuji G."/>
            <person name="Burki F."/>
            <person name="Gruber A."/>
            <person name="Irimia M."/>
            <person name="Maruyama S."/>
            <person name="Arias M.C."/>
            <person name="Ball S.G."/>
            <person name="Gile G.H."/>
            <person name="Hirakawa Y."/>
            <person name="Hopkins J.F."/>
            <person name="Rensing S.A."/>
            <person name="Schmutz J."/>
            <person name="Symeonidi A."/>
            <person name="Elias M."/>
            <person name="Eveleigh R.J."/>
            <person name="Herman E.K."/>
            <person name="Klute M.J."/>
            <person name="Nakayama T."/>
            <person name="Obornik M."/>
            <person name="Reyes-Prieto A."/>
            <person name="Armbrust E.V."/>
            <person name="Aves S.J."/>
            <person name="Beiko R.G."/>
            <person name="Coutinho P."/>
            <person name="Dacks J.B."/>
            <person name="Durnford D.G."/>
            <person name="Fast N.M."/>
            <person name="Green B.R."/>
            <person name="Grisdale C."/>
            <person name="Hempe F."/>
            <person name="Henrissat B."/>
            <person name="Hoppner M.P."/>
            <person name="Ishida K.-I."/>
            <person name="Kim E."/>
            <person name="Koreny L."/>
            <person name="Kroth P.G."/>
            <person name="Liu Y."/>
            <person name="Malik S.-B."/>
            <person name="Maier U.G."/>
            <person name="McRose D."/>
            <person name="Mock T."/>
            <person name="Neilson J.A."/>
            <person name="Onodera N.T."/>
            <person name="Poole A.M."/>
            <person name="Pritham E.J."/>
            <person name="Richards T.A."/>
            <person name="Rocap G."/>
            <person name="Roy S.W."/>
            <person name="Sarai C."/>
            <person name="Schaack S."/>
            <person name="Shirato S."/>
            <person name="Slamovits C.H."/>
            <person name="Spencer D.F."/>
            <person name="Suzuki S."/>
            <person name="Worden A.Z."/>
            <person name="Zauner S."/>
            <person name="Barry K."/>
            <person name="Bell C."/>
            <person name="Bharti A.K."/>
            <person name="Crow J.A."/>
            <person name="Grimwood J."/>
            <person name="Kramer R."/>
            <person name="Lindquist E."/>
            <person name="Lucas S."/>
            <person name="Salamov A."/>
            <person name="McFadden G.I."/>
            <person name="Lane C.E."/>
            <person name="Keeling P.J."/>
            <person name="Gray M.W."/>
            <person name="Grigoriev I.V."/>
            <person name="Archibald J.M."/>
        </authorList>
    </citation>
    <scope>NUCLEOTIDE SEQUENCE</scope>
    <source>
        <strain evidence="5">CCMP2712</strain>
    </source>
</reference>
<evidence type="ECO:0000313" key="3">
    <source>
        <dbReference type="EMBL" id="EKX36130.1"/>
    </source>
</evidence>
<dbReference type="PANTHER" id="PTHR45615">
    <property type="entry name" value="MYOSIN HEAVY CHAIN, NON-MUSCLE"/>
    <property type="match status" value="1"/>
</dbReference>
<feature type="compositionally biased region" description="Basic and acidic residues" evidence="2">
    <location>
        <begin position="1842"/>
        <end position="1851"/>
    </location>
</feature>
<gene>
    <name evidence="3" type="ORF">GUITHDRAFT_117635</name>
</gene>
<dbReference type="Proteomes" id="UP000011087">
    <property type="component" value="Unassembled WGS sequence"/>
</dbReference>
<keyword evidence="5" id="KW-1185">Reference proteome</keyword>
<evidence type="ECO:0000256" key="1">
    <source>
        <dbReference type="SAM" id="Coils"/>
    </source>
</evidence>
<dbReference type="RefSeq" id="XP_005823110.1">
    <property type="nucleotide sequence ID" value="XM_005823053.1"/>
</dbReference>
<feature type="coiled-coil region" evidence="1">
    <location>
        <begin position="1009"/>
        <end position="1036"/>
    </location>
</feature>
<dbReference type="PANTHER" id="PTHR45615:SF80">
    <property type="entry name" value="GRIP DOMAIN-CONTAINING PROTEIN"/>
    <property type="match status" value="1"/>
</dbReference>
<dbReference type="PaxDb" id="55529-EKX36130"/>
<evidence type="ECO:0000313" key="4">
    <source>
        <dbReference type="EnsemblProtists" id="EKX36130"/>
    </source>
</evidence>
<reference evidence="3 5" key="1">
    <citation type="journal article" date="2012" name="Nature">
        <title>Algal genomes reveal evolutionary mosaicism and the fate of nucleomorphs.</title>
        <authorList>
            <consortium name="DOE Joint Genome Institute"/>
            <person name="Curtis B.A."/>
            <person name="Tanifuji G."/>
            <person name="Burki F."/>
            <person name="Gruber A."/>
            <person name="Irimia M."/>
            <person name="Maruyama S."/>
            <person name="Arias M.C."/>
            <person name="Ball S.G."/>
            <person name="Gile G.H."/>
            <person name="Hirakawa Y."/>
            <person name="Hopkins J.F."/>
            <person name="Kuo A."/>
            <person name="Rensing S.A."/>
            <person name="Schmutz J."/>
            <person name="Symeonidi A."/>
            <person name="Elias M."/>
            <person name="Eveleigh R.J."/>
            <person name="Herman E.K."/>
            <person name="Klute M.J."/>
            <person name="Nakayama T."/>
            <person name="Obornik M."/>
            <person name="Reyes-Prieto A."/>
            <person name="Armbrust E.V."/>
            <person name="Aves S.J."/>
            <person name="Beiko R.G."/>
            <person name="Coutinho P."/>
            <person name="Dacks J.B."/>
            <person name="Durnford D.G."/>
            <person name="Fast N.M."/>
            <person name="Green B.R."/>
            <person name="Grisdale C.J."/>
            <person name="Hempel F."/>
            <person name="Henrissat B."/>
            <person name="Hoppner M.P."/>
            <person name="Ishida K."/>
            <person name="Kim E."/>
            <person name="Koreny L."/>
            <person name="Kroth P.G."/>
            <person name="Liu Y."/>
            <person name="Malik S.B."/>
            <person name="Maier U.G."/>
            <person name="McRose D."/>
            <person name="Mock T."/>
            <person name="Neilson J.A."/>
            <person name="Onodera N.T."/>
            <person name="Poole A.M."/>
            <person name="Pritham E.J."/>
            <person name="Richards T.A."/>
            <person name="Rocap G."/>
            <person name="Roy S.W."/>
            <person name="Sarai C."/>
            <person name="Schaack S."/>
            <person name="Shirato S."/>
            <person name="Slamovits C.H."/>
            <person name="Spencer D.F."/>
            <person name="Suzuki S."/>
            <person name="Worden A.Z."/>
            <person name="Zauner S."/>
            <person name="Barry K."/>
            <person name="Bell C."/>
            <person name="Bharti A.K."/>
            <person name="Crow J.A."/>
            <person name="Grimwood J."/>
            <person name="Kramer R."/>
            <person name="Lindquist E."/>
            <person name="Lucas S."/>
            <person name="Salamov A."/>
            <person name="McFadden G.I."/>
            <person name="Lane C.E."/>
            <person name="Keeling P.J."/>
            <person name="Gray M.W."/>
            <person name="Grigoriev I.V."/>
            <person name="Archibald J.M."/>
        </authorList>
    </citation>
    <scope>NUCLEOTIDE SEQUENCE</scope>
    <source>
        <strain evidence="3 5">CCMP2712</strain>
    </source>
</reference>